<proteinExistence type="inferred from homology"/>
<dbReference type="EC" id="3.4.21.92" evidence="7 10"/>
<dbReference type="GO" id="GO:0006515">
    <property type="term" value="P:protein quality control for misfolded or incompletely synthesized proteins"/>
    <property type="evidence" value="ECO:0007669"/>
    <property type="project" value="TreeGrafter"/>
</dbReference>
<dbReference type="GO" id="GO:0051117">
    <property type="term" value="F:ATPase binding"/>
    <property type="evidence" value="ECO:0007669"/>
    <property type="project" value="TreeGrafter"/>
</dbReference>
<dbReference type="GO" id="GO:0005737">
    <property type="term" value="C:cytoplasm"/>
    <property type="evidence" value="ECO:0007669"/>
    <property type="project" value="UniProtKB-SubCell"/>
</dbReference>
<dbReference type="NCBIfam" id="NF001368">
    <property type="entry name" value="PRK00277.1"/>
    <property type="match status" value="1"/>
</dbReference>
<evidence type="ECO:0000256" key="6">
    <source>
        <dbReference type="ARBA" id="ARBA00034021"/>
    </source>
</evidence>
<accession>A0AAU7FFP7</accession>
<comment type="function">
    <text evidence="7 11">Cleaves peptides in various proteins in a process that requires ATP hydrolysis. Has a chymotrypsin-like activity. Plays a major role in the degradation of misfolded proteins.</text>
</comment>
<evidence type="ECO:0000256" key="7">
    <source>
        <dbReference type="HAMAP-Rule" id="MF_00444"/>
    </source>
</evidence>
<comment type="similarity">
    <text evidence="1 7 12">Belongs to the peptidase S14 family.</text>
</comment>
<dbReference type="InterPro" id="IPR018215">
    <property type="entry name" value="ClpP_Ser_AS"/>
</dbReference>
<protein>
    <recommendedName>
        <fullName evidence="7 12">ATP-dependent Clp protease proteolytic subunit</fullName>
        <ecNumber evidence="7 10">3.4.21.92</ecNumber>
    </recommendedName>
    <alternativeName>
        <fullName evidence="7">Endopeptidase Clp</fullName>
    </alternativeName>
</protein>
<evidence type="ECO:0000256" key="1">
    <source>
        <dbReference type="ARBA" id="ARBA00007039"/>
    </source>
</evidence>
<evidence type="ECO:0000313" key="13">
    <source>
        <dbReference type="EMBL" id="XBM03605.1"/>
    </source>
</evidence>
<keyword evidence="5 7" id="KW-0720">Serine protease</keyword>
<dbReference type="Pfam" id="PF00574">
    <property type="entry name" value="CLP_protease"/>
    <property type="match status" value="1"/>
</dbReference>
<keyword evidence="4 7" id="KW-0378">Hydrolase</keyword>
<dbReference type="GO" id="GO:0004252">
    <property type="term" value="F:serine-type endopeptidase activity"/>
    <property type="evidence" value="ECO:0007669"/>
    <property type="project" value="UniProtKB-UniRule"/>
</dbReference>
<evidence type="ECO:0000256" key="10">
    <source>
        <dbReference type="RuleBase" id="RU000549"/>
    </source>
</evidence>
<dbReference type="InterPro" id="IPR023562">
    <property type="entry name" value="ClpP/TepA"/>
</dbReference>
<dbReference type="InterPro" id="IPR033135">
    <property type="entry name" value="ClpP_His_AS"/>
</dbReference>
<dbReference type="PANTHER" id="PTHR10381:SF70">
    <property type="entry name" value="ATP-DEPENDENT CLP PROTEASE PROTEOLYTIC SUBUNIT"/>
    <property type="match status" value="1"/>
</dbReference>
<dbReference type="NCBIfam" id="TIGR00493">
    <property type="entry name" value="clpP"/>
    <property type="match status" value="1"/>
</dbReference>
<dbReference type="HAMAP" id="MF_00444">
    <property type="entry name" value="ClpP"/>
    <property type="match status" value="1"/>
</dbReference>
<feature type="active site" evidence="8">
    <location>
        <position position="98"/>
    </location>
</feature>
<organism evidence="13">
    <name type="scientific">Bacillus sp. BS1807G30</name>
    <dbReference type="NCBI Taxonomy" id="3153756"/>
    <lineage>
        <taxon>Bacteria</taxon>
        <taxon>Bacillati</taxon>
        <taxon>Bacillota</taxon>
        <taxon>Bacilli</taxon>
        <taxon>Bacillales</taxon>
        <taxon>Bacillaceae</taxon>
        <taxon>Bacillus</taxon>
    </lineage>
</organism>
<evidence type="ECO:0000256" key="3">
    <source>
        <dbReference type="ARBA" id="ARBA00022670"/>
    </source>
</evidence>
<dbReference type="CDD" id="cd07017">
    <property type="entry name" value="S14_ClpP_2"/>
    <property type="match status" value="1"/>
</dbReference>
<dbReference type="NCBIfam" id="NF009205">
    <property type="entry name" value="PRK12553.1"/>
    <property type="match status" value="1"/>
</dbReference>
<evidence type="ECO:0000256" key="11">
    <source>
        <dbReference type="RuleBase" id="RU000550"/>
    </source>
</evidence>
<dbReference type="FunFam" id="3.90.226.10:FF:000001">
    <property type="entry name" value="ATP-dependent Clp protease proteolytic subunit"/>
    <property type="match status" value="1"/>
</dbReference>
<sequence length="198" mass="21846">MNLIPTVIEQTNRGERAYDIYSRLLKDRIIMLGSAIDDNVANSIVSQLLFLEAEDPEKDISIYINSPGGSITAGMAIYDTMQFIKPKVSTICIGMAASMGAFLLAAGEKGKRYALPNSEVMIHQPLGGAQGQATEIEIAAKRILSLRDKLNQVLAERTGQPIEVIERDTDRDNFKTAEEALQYGLIDKVLTRNTEEQK</sequence>
<evidence type="ECO:0000256" key="4">
    <source>
        <dbReference type="ARBA" id="ARBA00022801"/>
    </source>
</evidence>
<dbReference type="PRINTS" id="PR00127">
    <property type="entry name" value="CLPPROTEASEP"/>
</dbReference>
<dbReference type="PROSITE" id="PS00381">
    <property type="entry name" value="CLP_PROTEASE_SER"/>
    <property type="match status" value="1"/>
</dbReference>
<dbReference type="GO" id="GO:0009368">
    <property type="term" value="C:endopeptidase Clp complex"/>
    <property type="evidence" value="ECO:0007669"/>
    <property type="project" value="TreeGrafter"/>
</dbReference>
<dbReference type="PANTHER" id="PTHR10381">
    <property type="entry name" value="ATP-DEPENDENT CLP PROTEASE PROTEOLYTIC SUBUNIT"/>
    <property type="match status" value="1"/>
</dbReference>
<dbReference type="Gene3D" id="3.90.226.10">
    <property type="entry name" value="2-enoyl-CoA Hydratase, Chain A, domain 1"/>
    <property type="match status" value="1"/>
</dbReference>
<comment type="subcellular location">
    <subcellularLocation>
        <location evidence="7">Cytoplasm</location>
    </subcellularLocation>
</comment>
<dbReference type="AlphaFoldDB" id="A0AAU7FFP7"/>
<evidence type="ECO:0000256" key="2">
    <source>
        <dbReference type="ARBA" id="ARBA00022490"/>
    </source>
</evidence>
<dbReference type="PROSITE" id="PS00382">
    <property type="entry name" value="CLP_PROTEASE_HIS"/>
    <property type="match status" value="1"/>
</dbReference>
<evidence type="ECO:0000256" key="8">
    <source>
        <dbReference type="PROSITE-ProRule" id="PRU10085"/>
    </source>
</evidence>
<gene>
    <name evidence="7 13" type="primary">clpP</name>
    <name evidence="13" type="ORF">ABG082_15955</name>
</gene>
<dbReference type="InterPro" id="IPR029045">
    <property type="entry name" value="ClpP/crotonase-like_dom_sf"/>
</dbReference>
<dbReference type="GeneID" id="66360987"/>
<evidence type="ECO:0000256" key="12">
    <source>
        <dbReference type="RuleBase" id="RU003567"/>
    </source>
</evidence>
<dbReference type="SMR" id="A0AAU7FFP7"/>
<evidence type="ECO:0000256" key="5">
    <source>
        <dbReference type="ARBA" id="ARBA00022825"/>
    </source>
</evidence>
<comment type="subunit">
    <text evidence="7">Fourteen ClpP subunits assemble into 2 heptameric rings which stack back to back to give a disk-like structure with a central cavity, resembling the structure of eukaryotic proteasomes.</text>
</comment>
<feature type="active site" evidence="7 9">
    <location>
        <position position="123"/>
    </location>
</feature>
<evidence type="ECO:0000256" key="9">
    <source>
        <dbReference type="PROSITE-ProRule" id="PRU10086"/>
    </source>
</evidence>
<dbReference type="RefSeq" id="WP_007500118.1">
    <property type="nucleotide sequence ID" value="NZ_CP157353.1"/>
</dbReference>
<dbReference type="SUPFAM" id="SSF52096">
    <property type="entry name" value="ClpP/crotonase"/>
    <property type="match status" value="1"/>
</dbReference>
<dbReference type="InterPro" id="IPR001907">
    <property type="entry name" value="ClpP"/>
</dbReference>
<dbReference type="GeneID" id="23399446"/>
<keyword evidence="2 7" id="KW-0963">Cytoplasm</keyword>
<name>A0AAU7FFP7_9BACI</name>
<feature type="active site" description="Nucleophile" evidence="7">
    <location>
        <position position="98"/>
    </location>
</feature>
<comment type="catalytic activity">
    <reaction evidence="6 7 9">
        <text>Hydrolysis of proteins to small peptides in the presence of ATP and magnesium. alpha-casein is the usual test substrate. In the absence of ATP, only oligopeptides shorter than five residues are hydrolyzed (such as succinyl-Leu-Tyr-|-NHMec, and Leu-Tyr-Leu-|-Tyr-Trp, in which cleavage of the -Tyr-|-Leu- and -Tyr-|-Trp bonds also occurs).</text>
        <dbReference type="EC" id="3.4.21.92"/>
    </reaction>
</comment>
<dbReference type="GO" id="GO:0004176">
    <property type="term" value="F:ATP-dependent peptidase activity"/>
    <property type="evidence" value="ECO:0007669"/>
    <property type="project" value="InterPro"/>
</dbReference>
<reference evidence="13" key="1">
    <citation type="submission" date="2024-05" db="EMBL/GenBank/DDBJ databases">
        <authorList>
            <person name="Liu Z."/>
        </authorList>
    </citation>
    <scope>NUCLEOTIDE SEQUENCE</scope>
    <source>
        <strain evidence="13">BS1807G30</strain>
    </source>
</reference>
<keyword evidence="3 7" id="KW-0645">Protease</keyword>
<dbReference type="GO" id="GO:0042802">
    <property type="term" value="F:identical protein binding"/>
    <property type="evidence" value="ECO:0007669"/>
    <property type="project" value="UniProtKB-ARBA"/>
</dbReference>
<dbReference type="EMBL" id="CP157353">
    <property type="protein sequence ID" value="XBM03605.1"/>
    <property type="molecule type" value="Genomic_DNA"/>
</dbReference>